<reference evidence="1 2" key="1">
    <citation type="submission" date="2019-03" db="EMBL/GenBank/DDBJ databases">
        <authorList>
            <consortium name="Pathogen Informatics"/>
        </authorList>
    </citation>
    <scope>NUCLEOTIDE SEQUENCE [LARGE SCALE GENOMIC DNA]</scope>
    <source>
        <strain evidence="1 2">NCTC12998</strain>
    </source>
</reference>
<evidence type="ECO:0000313" key="2">
    <source>
        <dbReference type="Proteomes" id="UP000345637"/>
    </source>
</evidence>
<evidence type="ECO:0000313" key="1">
    <source>
        <dbReference type="EMBL" id="VFS90025.1"/>
    </source>
</evidence>
<protein>
    <submittedName>
        <fullName evidence="1">Uncharacterized protein</fullName>
    </submittedName>
</protein>
<sequence>MIRCMFRQFLPRILLGEYFRDQFIGLAARAKQQGLPG</sequence>
<dbReference type="Proteomes" id="UP000345637">
    <property type="component" value="Unassembled WGS sequence"/>
</dbReference>
<gene>
    <name evidence="1" type="ORF">NCTC12998_06893</name>
</gene>
<accession>A0A485D0A9</accession>
<dbReference type="EMBL" id="CAADJE010000037">
    <property type="protein sequence ID" value="VFS90025.1"/>
    <property type="molecule type" value="Genomic_DNA"/>
</dbReference>
<dbReference type="AlphaFoldDB" id="A0A485D0A9"/>
<organism evidence="1 2">
    <name type="scientific">Raoultella planticola</name>
    <name type="common">Klebsiella planticola</name>
    <dbReference type="NCBI Taxonomy" id="575"/>
    <lineage>
        <taxon>Bacteria</taxon>
        <taxon>Pseudomonadati</taxon>
        <taxon>Pseudomonadota</taxon>
        <taxon>Gammaproteobacteria</taxon>
        <taxon>Enterobacterales</taxon>
        <taxon>Enterobacteriaceae</taxon>
        <taxon>Klebsiella/Raoultella group</taxon>
        <taxon>Raoultella</taxon>
    </lineage>
</organism>
<name>A0A485D0A9_RAOPL</name>
<proteinExistence type="predicted"/>